<gene>
    <name evidence="3" type="ORF">LPJ53_003653</name>
</gene>
<dbReference type="AlphaFoldDB" id="A0A9W8CS78"/>
<evidence type="ECO:0000313" key="3">
    <source>
        <dbReference type="EMBL" id="KAJ1721873.1"/>
    </source>
</evidence>
<feature type="domain" description="BZIP" evidence="2">
    <location>
        <begin position="59"/>
        <end position="101"/>
    </location>
</feature>
<accession>A0A9W8CS78</accession>
<dbReference type="OrthoDB" id="5537561at2759"/>
<comment type="caution">
    <text evidence="3">The sequence shown here is derived from an EMBL/GenBank/DDBJ whole genome shotgun (WGS) entry which is preliminary data.</text>
</comment>
<name>A0A9W8CS78_9FUNG</name>
<dbReference type="EMBL" id="JANBOJ010000144">
    <property type="protein sequence ID" value="KAJ1721873.1"/>
    <property type="molecule type" value="Genomic_DNA"/>
</dbReference>
<protein>
    <recommendedName>
        <fullName evidence="2">BZIP domain-containing protein</fullName>
    </recommendedName>
</protein>
<dbReference type="GO" id="GO:0003700">
    <property type="term" value="F:DNA-binding transcription factor activity"/>
    <property type="evidence" value="ECO:0007669"/>
    <property type="project" value="InterPro"/>
</dbReference>
<reference evidence="3" key="1">
    <citation type="submission" date="2022-07" db="EMBL/GenBank/DDBJ databases">
        <title>Phylogenomic reconstructions and comparative analyses of Kickxellomycotina fungi.</title>
        <authorList>
            <person name="Reynolds N.K."/>
            <person name="Stajich J.E."/>
            <person name="Barry K."/>
            <person name="Grigoriev I.V."/>
            <person name="Crous P."/>
            <person name="Smith M.E."/>
        </authorList>
    </citation>
    <scope>NUCLEOTIDE SEQUENCE</scope>
    <source>
        <strain evidence="3">NBRC 32514</strain>
    </source>
</reference>
<evidence type="ECO:0000259" key="2">
    <source>
        <dbReference type="Pfam" id="PF07716"/>
    </source>
</evidence>
<feature type="compositionally biased region" description="Low complexity" evidence="1">
    <location>
        <begin position="227"/>
        <end position="253"/>
    </location>
</feature>
<keyword evidence="4" id="KW-1185">Reference proteome</keyword>
<dbReference type="Pfam" id="PF07716">
    <property type="entry name" value="bZIP_2"/>
    <property type="match status" value="1"/>
</dbReference>
<feature type="compositionally biased region" description="Polar residues" evidence="1">
    <location>
        <begin position="31"/>
        <end position="41"/>
    </location>
</feature>
<evidence type="ECO:0000313" key="4">
    <source>
        <dbReference type="Proteomes" id="UP001149813"/>
    </source>
</evidence>
<feature type="compositionally biased region" description="Basic and acidic residues" evidence="1">
    <location>
        <begin position="71"/>
        <end position="84"/>
    </location>
</feature>
<dbReference type="InterPro" id="IPR004827">
    <property type="entry name" value="bZIP"/>
</dbReference>
<evidence type="ECO:0000256" key="1">
    <source>
        <dbReference type="SAM" id="MobiDB-lite"/>
    </source>
</evidence>
<feature type="region of interest" description="Disordered" evidence="1">
    <location>
        <begin position="1"/>
        <end position="84"/>
    </location>
</feature>
<organism evidence="3 4">
    <name type="scientific">Coemansia erecta</name>
    <dbReference type="NCBI Taxonomy" id="147472"/>
    <lineage>
        <taxon>Eukaryota</taxon>
        <taxon>Fungi</taxon>
        <taxon>Fungi incertae sedis</taxon>
        <taxon>Zoopagomycota</taxon>
        <taxon>Kickxellomycotina</taxon>
        <taxon>Kickxellomycetes</taxon>
        <taxon>Kickxellales</taxon>
        <taxon>Kickxellaceae</taxon>
        <taxon>Coemansia</taxon>
    </lineage>
</organism>
<feature type="region of interest" description="Disordered" evidence="1">
    <location>
        <begin position="197"/>
        <end position="289"/>
    </location>
</feature>
<dbReference type="Proteomes" id="UP001149813">
    <property type="component" value="Unassembled WGS sequence"/>
</dbReference>
<sequence length="289" mass="31699">MQQQQPQSSPPPSSRRRARHQGHQNHQNHQSPQGRKSSLTRASVDHDDDVDSGELSPQSRRRHQSRQSSARLRERQRQRIHNAEEDVSKLEDYVRSLQQTIDVHRHQTAASGGPDILGAMEIMHPNIAQQQHQAQQCSGSNSDEEGRRNFDARVRQLILSLSEAMHQLGGCVERIDVLKQLLVGRIGLTEQALLDEMQQQRSSSSDAMSISPPPYSMTESNMRKHTSGNSPSNSGNNSGSNSGSSSNTLGGNSYATTGPPSKVAKTDGSSRIPISFLVDEEQADSSGVA</sequence>
<proteinExistence type="predicted"/>
<dbReference type="InterPro" id="IPR046347">
    <property type="entry name" value="bZIP_sf"/>
</dbReference>
<dbReference type="SUPFAM" id="SSF57959">
    <property type="entry name" value="Leucine zipper domain"/>
    <property type="match status" value="1"/>
</dbReference>
<feature type="compositionally biased region" description="Basic residues" evidence="1">
    <location>
        <begin position="14"/>
        <end position="23"/>
    </location>
</feature>